<dbReference type="EMBL" id="LLXL01005270">
    <property type="protein sequence ID" value="PKK56688.1"/>
    <property type="molecule type" value="Genomic_DNA"/>
</dbReference>
<feature type="non-terminal residue" evidence="1">
    <location>
        <position position="197"/>
    </location>
</feature>
<proteinExistence type="predicted"/>
<organism evidence="1 2">
    <name type="scientific">Rhizophagus irregularis</name>
    <dbReference type="NCBI Taxonomy" id="588596"/>
    <lineage>
        <taxon>Eukaryota</taxon>
        <taxon>Fungi</taxon>
        <taxon>Fungi incertae sedis</taxon>
        <taxon>Mucoromycota</taxon>
        <taxon>Glomeromycotina</taxon>
        <taxon>Glomeromycetes</taxon>
        <taxon>Glomerales</taxon>
        <taxon>Glomeraceae</taxon>
        <taxon>Rhizophagus</taxon>
    </lineage>
</organism>
<reference evidence="1 2" key="1">
    <citation type="submission" date="2016-04" db="EMBL/GenBank/DDBJ databases">
        <title>Genome analyses suggest a sexual origin of heterokaryosis in a supposedly ancient asexual fungus.</title>
        <authorList>
            <person name="Ropars J."/>
            <person name="Sedzielewska K."/>
            <person name="Noel J."/>
            <person name="Charron P."/>
            <person name="Farinelli L."/>
            <person name="Marton T."/>
            <person name="Kruger M."/>
            <person name="Pelin A."/>
            <person name="Brachmann A."/>
            <person name="Corradi N."/>
        </authorList>
    </citation>
    <scope>NUCLEOTIDE SEQUENCE [LARGE SCALE GENOMIC DNA]</scope>
    <source>
        <strain evidence="1 2">C2</strain>
    </source>
</reference>
<feature type="non-terminal residue" evidence="1">
    <location>
        <position position="1"/>
    </location>
</feature>
<comment type="caution">
    <text evidence="1">The sequence shown here is derived from an EMBL/GenBank/DDBJ whole genome shotgun (WGS) entry which is preliminary data.</text>
</comment>
<dbReference type="VEuPathDB" id="FungiDB:FUN_025208"/>
<protein>
    <submittedName>
        <fullName evidence="1">Uncharacterized protein</fullName>
    </submittedName>
</protein>
<sequence length="197" mass="23421">TNYQLFLGEMIDSYLNRDIAPLERIRMVMTGYFFLHLWRIHIEFLSQKYPHFISLRQNFLANQSFAILTSLCESIVLLVKAHCEFYSQIPFLPWFHGFEPVEHFFGISRQLNPDFDFADLIQMIPKISQYTKALRSKKLTFSQEKTVRQGYHFDYNSGNLDESMLEILRLWPSDEQISQTIKHSHQLARELTEFLGM</sequence>
<name>A0A2N1M507_9GLOM</name>
<evidence type="ECO:0000313" key="1">
    <source>
        <dbReference type="EMBL" id="PKK56688.1"/>
    </source>
</evidence>
<dbReference type="Proteomes" id="UP000233469">
    <property type="component" value="Unassembled WGS sequence"/>
</dbReference>
<dbReference type="VEuPathDB" id="FungiDB:RhiirFUN_011817"/>
<accession>A0A2N1M507</accession>
<gene>
    <name evidence="1" type="ORF">RhiirC2_645152</name>
</gene>
<dbReference type="AlphaFoldDB" id="A0A2N1M507"/>
<evidence type="ECO:0000313" key="2">
    <source>
        <dbReference type="Proteomes" id="UP000233469"/>
    </source>
</evidence>
<reference evidence="1 2" key="2">
    <citation type="submission" date="2017-10" db="EMBL/GenBank/DDBJ databases">
        <title>Extensive intraspecific genome diversity in a model arbuscular mycorrhizal fungus.</title>
        <authorList>
            <person name="Chen E.C.H."/>
            <person name="Morin E."/>
            <person name="Baudet D."/>
            <person name="Noel J."/>
            <person name="Ndikumana S."/>
            <person name="Charron P."/>
            <person name="St-Onge C."/>
            <person name="Giorgi J."/>
            <person name="Grigoriev I.V."/>
            <person name="Roux C."/>
            <person name="Martin F.M."/>
            <person name="Corradi N."/>
        </authorList>
    </citation>
    <scope>NUCLEOTIDE SEQUENCE [LARGE SCALE GENOMIC DNA]</scope>
    <source>
        <strain evidence="1 2">C2</strain>
    </source>
</reference>